<reference evidence="2 3" key="1">
    <citation type="submission" date="2024-02" db="EMBL/GenBank/DDBJ databases">
        <title>Microbulbifer aestuariivivens NBRC 112533.</title>
        <authorList>
            <person name="Ichikawa N."/>
            <person name="Katano-Makiyama Y."/>
            <person name="Hidaka K."/>
        </authorList>
    </citation>
    <scope>NUCLEOTIDE SEQUENCE [LARGE SCALE GENOMIC DNA]</scope>
    <source>
        <strain evidence="2 3">NBRC 112533</strain>
    </source>
</reference>
<organism evidence="2 3">
    <name type="scientific">Microbulbifer aestuariivivens</name>
    <dbReference type="NCBI Taxonomy" id="1908308"/>
    <lineage>
        <taxon>Bacteria</taxon>
        <taxon>Pseudomonadati</taxon>
        <taxon>Pseudomonadota</taxon>
        <taxon>Gammaproteobacteria</taxon>
        <taxon>Cellvibrionales</taxon>
        <taxon>Microbulbiferaceae</taxon>
        <taxon>Microbulbifer</taxon>
    </lineage>
</organism>
<dbReference type="InterPro" id="IPR013830">
    <property type="entry name" value="SGNH_hydro"/>
</dbReference>
<proteinExistence type="predicted"/>
<evidence type="ECO:0000313" key="3">
    <source>
        <dbReference type="Proteomes" id="UP001408594"/>
    </source>
</evidence>
<accession>A0ABP9WR79</accession>
<dbReference type="Pfam" id="PF13472">
    <property type="entry name" value="Lipase_GDSL_2"/>
    <property type="match status" value="1"/>
</dbReference>
<protein>
    <submittedName>
        <fullName evidence="2">Esterase TesA</fullName>
    </submittedName>
</protein>
<dbReference type="PANTHER" id="PTHR30383:SF24">
    <property type="entry name" value="THIOESTERASE 1_PROTEASE 1_LYSOPHOSPHOLIPASE L1"/>
    <property type="match status" value="1"/>
</dbReference>
<feature type="domain" description="SGNH hydrolase-type esterase" evidence="1">
    <location>
        <begin position="33"/>
        <end position="192"/>
    </location>
</feature>
<dbReference type="CDD" id="cd01822">
    <property type="entry name" value="Lysophospholipase_L1_like"/>
    <property type="match status" value="1"/>
</dbReference>
<sequence>MTTDFFRRLCLHLGLCLLLLAPLAGARAGTLLVLGDSISAAYGLEPTDGWVELLQNRLQKQGEKVKVVNASVSGETTSGGLTRLPKLLQEHEPRWMILELGGNDGLRGYPPQAMQRNLERMIRLARAEEVEVLLLGMRMPPNYGRAYTEAFAGVYPKVAEAEQVPLVPFFLEPIALVEGAMQTDGIHPTAAAQPALLDHVWPCVQRLLADGASSGSCTP</sequence>
<dbReference type="PANTHER" id="PTHR30383">
    <property type="entry name" value="THIOESTERASE 1/PROTEASE 1/LYSOPHOSPHOLIPASE L1"/>
    <property type="match status" value="1"/>
</dbReference>
<dbReference type="Gene3D" id="3.40.50.1110">
    <property type="entry name" value="SGNH hydrolase"/>
    <property type="match status" value="1"/>
</dbReference>
<dbReference type="Proteomes" id="UP001408594">
    <property type="component" value="Unassembled WGS sequence"/>
</dbReference>
<dbReference type="EMBL" id="BAABRT010000019">
    <property type="protein sequence ID" value="GAA5525708.1"/>
    <property type="molecule type" value="Genomic_DNA"/>
</dbReference>
<evidence type="ECO:0000313" key="2">
    <source>
        <dbReference type="EMBL" id="GAA5525708.1"/>
    </source>
</evidence>
<gene>
    <name evidence="2" type="primary">tesA</name>
    <name evidence="2" type="ORF">Maes01_02280</name>
</gene>
<dbReference type="SUPFAM" id="SSF52266">
    <property type="entry name" value="SGNH hydrolase"/>
    <property type="match status" value="1"/>
</dbReference>
<name>A0ABP9WR79_9GAMM</name>
<comment type="caution">
    <text evidence="2">The sequence shown here is derived from an EMBL/GenBank/DDBJ whole genome shotgun (WGS) entry which is preliminary data.</text>
</comment>
<dbReference type="RefSeq" id="WP_345551630.1">
    <property type="nucleotide sequence ID" value="NZ_BAABRT010000019.1"/>
</dbReference>
<evidence type="ECO:0000259" key="1">
    <source>
        <dbReference type="Pfam" id="PF13472"/>
    </source>
</evidence>
<dbReference type="InterPro" id="IPR036514">
    <property type="entry name" value="SGNH_hydro_sf"/>
</dbReference>
<dbReference type="InterPro" id="IPR051532">
    <property type="entry name" value="Ester_Hydrolysis_Enzymes"/>
</dbReference>
<keyword evidence="3" id="KW-1185">Reference proteome</keyword>